<gene>
    <name evidence="3" type="primary">LOC139031060</name>
</gene>
<reference evidence="2" key="1">
    <citation type="journal article" date="2022" name="J. Hered.">
        <title>A De Novo Chromosome-Level Genome Assembly of the White-Tailed Deer, Odocoileus Virginianus.</title>
        <authorList>
            <person name="London E.W."/>
            <person name="Roca A.L."/>
            <person name="Novakofski J.E."/>
            <person name="Mateus-Pinilla N.E."/>
        </authorList>
    </citation>
    <scope>NUCLEOTIDE SEQUENCE [LARGE SCALE GENOMIC DNA]</scope>
</reference>
<dbReference type="Proteomes" id="UP001652640">
    <property type="component" value="Chromosome 25"/>
</dbReference>
<sequence>MWREEIGTGSAGRGGAREAESPWLVDAAARSARPARTGVQRDGGKTCGRNFLPRQRKAGEKEAGRDLKRLSNLKSTPKTPLLEMRMACRYKFIVPPPRIFTALALLSALAAADWG</sequence>
<evidence type="ECO:0000313" key="3">
    <source>
        <dbReference type="RefSeq" id="XP_070311217.1"/>
    </source>
</evidence>
<protein>
    <submittedName>
        <fullName evidence="3">Uncharacterized protein</fullName>
    </submittedName>
</protein>
<organism evidence="2 3">
    <name type="scientific">Odocoileus virginianus</name>
    <name type="common">White-tailed deer</name>
    <dbReference type="NCBI Taxonomy" id="9874"/>
    <lineage>
        <taxon>Eukaryota</taxon>
        <taxon>Metazoa</taxon>
        <taxon>Chordata</taxon>
        <taxon>Craniata</taxon>
        <taxon>Vertebrata</taxon>
        <taxon>Euteleostomi</taxon>
        <taxon>Mammalia</taxon>
        <taxon>Eutheria</taxon>
        <taxon>Laurasiatheria</taxon>
        <taxon>Artiodactyla</taxon>
        <taxon>Ruminantia</taxon>
        <taxon>Pecora</taxon>
        <taxon>Cervidae</taxon>
        <taxon>Odocoileinae</taxon>
        <taxon>Odocoileus</taxon>
    </lineage>
</organism>
<dbReference type="GeneID" id="139031060"/>
<feature type="region of interest" description="Disordered" evidence="1">
    <location>
        <begin position="1"/>
        <end position="74"/>
    </location>
</feature>
<reference evidence="3" key="2">
    <citation type="submission" date="2025-08" db="UniProtKB">
        <authorList>
            <consortium name="RefSeq"/>
        </authorList>
    </citation>
    <scope>IDENTIFICATION</scope>
    <source>
        <tissue evidence="3">Tongue muscle</tissue>
    </source>
</reference>
<keyword evidence="2" id="KW-1185">Reference proteome</keyword>
<proteinExistence type="predicted"/>
<evidence type="ECO:0000256" key="1">
    <source>
        <dbReference type="SAM" id="MobiDB-lite"/>
    </source>
</evidence>
<feature type="compositionally biased region" description="Basic and acidic residues" evidence="1">
    <location>
        <begin position="57"/>
        <end position="69"/>
    </location>
</feature>
<dbReference type="RefSeq" id="XP_070311217.1">
    <property type="nucleotide sequence ID" value="XM_070455116.1"/>
</dbReference>
<evidence type="ECO:0000313" key="2">
    <source>
        <dbReference type="Proteomes" id="UP001652640"/>
    </source>
</evidence>
<accession>A0ABM4H6L5</accession>
<name>A0ABM4H6L5_ODOVR</name>